<dbReference type="EMBL" id="UAUU01000002">
    <property type="protein sequence ID" value="SPZ83977.1"/>
    <property type="molecule type" value="Genomic_DNA"/>
</dbReference>
<dbReference type="Gene3D" id="2.160.20.10">
    <property type="entry name" value="Single-stranded right-handed beta-helix, Pectin lyase-like"/>
    <property type="match status" value="1"/>
</dbReference>
<dbReference type="InterPro" id="IPR012334">
    <property type="entry name" value="Pectin_lyas_fold"/>
</dbReference>
<dbReference type="SUPFAM" id="SSF51126">
    <property type="entry name" value="Pectin lyase-like"/>
    <property type="match status" value="1"/>
</dbReference>
<evidence type="ECO:0000313" key="1">
    <source>
        <dbReference type="EMBL" id="SPZ83977.1"/>
    </source>
</evidence>
<dbReference type="RefSeq" id="WP_256602636.1">
    <property type="nucleotide sequence ID" value="NZ_UAUU01000002.1"/>
</dbReference>
<sequence>MDELTGKHPNLILLDAVKTTKIHDNRFRCDHGWDIDLDDGSSNYEIYNNLCLSGGLKLREVFYRKVYNNVMINNGFHPHVWFQHSHDVFRNNIVMESHQDIQVK</sequence>
<proteinExistence type="predicted"/>
<evidence type="ECO:0000313" key="2">
    <source>
        <dbReference type="Proteomes" id="UP000251241"/>
    </source>
</evidence>
<evidence type="ECO:0008006" key="3">
    <source>
        <dbReference type="Google" id="ProtNLM"/>
    </source>
</evidence>
<name>A0A2X2IP28_SPHMU</name>
<accession>A0A2X2IP28</accession>
<dbReference type="AlphaFoldDB" id="A0A2X2IP28"/>
<protein>
    <recommendedName>
        <fullName evidence="3">Right handed beta helix domain-containing protein</fullName>
    </recommendedName>
</protein>
<reference evidence="1 2" key="1">
    <citation type="submission" date="2018-06" db="EMBL/GenBank/DDBJ databases">
        <authorList>
            <consortium name="Pathogen Informatics"/>
            <person name="Doyle S."/>
        </authorList>
    </citation>
    <scope>NUCLEOTIDE SEQUENCE [LARGE SCALE GENOMIC DNA]</scope>
    <source>
        <strain evidence="1 2">NCTC11343</strain>
    </source>
</reference>
<gene>
    <name evidence="1" type="ORF">NCTC11343_00497</name>
</gene>
<dbReference type="Proteomes" id="UP000251241">
    <property type="component" value="Unassembled WGS sequence"/>
</dbReference>
<dbReference type="InterPro" id="IPR011050">
    <property type="entry name" value="Pectin_lyase_fold/virulence"/>
</dbReference>
<organism evidence="1 2">
    <name type="scientific">Sphingobacterium multivorum</name>
    <dbReference type="NCBI Taxonomy" id="28454"/>
    <lineage>
        <taxon>Bacteria</taxon>
        <taxon>Pseudomonadati</taxon>
        <taxon>Bacteroidota</taxon>
        <taxon>Sphingobacteriia</taxon>
        <taxon>Sphingobacteriales</taxon>
        <taxon>Sphingobacteriaceae</taxon>
        <taxon>Sphingobacterium</taxon>
    </lineage>
</organism>